<keyword evidence="5" id="KW-0227">DNA damage</keyword>
<dbReference type="GO" id="GO:0005737">
    <property type="term" value="C:cytoplasm"/>
    <property type="evidence" value="ECO:0007669"/>
    <property type="project" value="UniProtKB-SubCell"/>
</dbReference>
<evidence type="ECO:0000256" key="8">
    <source>
        <dbReference type="ARBA" id="ARBA00022881"/>
    </source>
</evidence>
<gene>
    <name evidence="11" type="ORF">S01H4_65916</name>
</gene>
<evidence type="ECO:0000256" key="3">
    <source>
        <dbReference type="ARBA" id="ARBA00022737"/>
    </source>
</evidence>
<keyword evidence="9" id="KW-0238">DNA-binding</keyword>
<sequence>IPPLAKRRKYKAGHFSFNSDKGRCPACKGYGYQDLQISLFLPGLSIPCNECKGMRYKPEILEVRYKGKTIREVLDLTVKESLEVFKGQTNIV</sequence>
<dbReference type="GO" id="GO:0003677">
    <property type="term" value="F:DNA binding"/>
    <property type="evidence" value="ECO:0007669"/>
    <property type="project" value="UniProtKB-KW"/>
</dbReference>
<keyword evidence="2" id="KW-0963">Cytoplasm</keyword>
<dbReference type="GO" id="GO:0004518">
    <property type="term" value="F:nuclease activity"/>
    <property type="evidence" value="ECO:0007669"/>
    <property type="project" value="UniProtKB-KW"/>
</dbReference>
<dbReference type="Gene3D" id="1.20.1580.10">
    <property type="entry name" value="ABC transporter ATPase like domain"/>
    <property type="match status" value="1"/>
</dbReference>
<keyword evidence="6" id="KW-0228">DNA excision</keyword>
<evidence type="ECO:0000313" key="11">
    <source>
        <dbReference type="EMBL" id="GAH29985.1"/>
    </source>
</evidence>
<dbReference type="EMBL" id="BART01040545">
    <property type="protein sequence ID" value="GAH29985.1"/>
    <property type="molecule type" value="Genomic_DNA"/>
</dbReference>
<proteinExistence type="predicted"/>
<feature type="non-terminal residue" evidence="11">
    <location>
        <position position="92"/>
    </location>
</feature>
<protein>
    <recommendedName>
        <fullName evidence="12">UvrA DNA-binding domain-containing protein</fullName>
    </recommendedName>
</protein>
<keyword evidence="7" id="KW-0067">ATP-binding</keyword>
<evidence type="ECO:0000256" key="9">
    <source>
        <dbReference type="ARBA" id="ARBA00023125"/>
    </source>
</evidence>
<dbReference type="GO" id="GO:0005524">
    <property type="term" value="F:ATP binding"/>
    <property type="evidence" value="ECO:0007669"/>
    <property type="project" value="UniProtKB-KW"/>
</dbReference>
<feature type="non-terminal residue" evidence="11">
    <location>
        <position position="1"/>
    </location>
</feature>
<dbReference type="PANTHER" id="PTHR43152">
    <property type="entry name" value="UVRABC SYSTEM PROTEIN A"/>
    <property type="match status" value="1"/>
</dbReference>
<comment type="subcellular location">
    <subcellularLocation>
        <location evidence="1">Cytoplasm</location>
    </subcellularLocation>
</comment>
<dbReference type="PANTHER" id="PTHR43152:SF3">
    <property type="entry name" value="UVRABC SYSTEM PROTEIN A"/>
    <property type="match status" value="1"/>
</dbReference>
<evidence type="ECO:0000256" key="1">
    <source>
        <dbReference type="ARBA" id="ARBA00004496"/>
    </source>
</evidence>
<evidence type="ECO:0000256" key="5">
    <source>
        <dbReference type="ARBA" id="ARBA00022763"/>
    </source>
</evidence>
<organism evidence="11">
    <name type="scientific">marine sediment metagenome</name>
    <dbReference type="NCBI Taxonomy" id="412755"/>
    <lineage>
        <taxon>unclassified sequences</taxon>
        <taxon>metagenomes</taxon>
        <taxon>ecological metagenomes</taxon>
    </lineage>
</organism>
<accession>X1FBT5</accession>
<name>X1FBT5_9ZZZZ</name>
<reference evidence="11" key="1">
    <citation type="journal article" date="2014" name="Front. Microbiol.">
        <title>High frequency of phylogenetically diverse reductive dehalogenase-homologous genes in deep subseafloor sedimentary metagenomes.</title>
        <authorList>
            <person name="Kawai M."/>
            <person name="Futagami T."/>
            <person name="Toyoda A."/>
            <person name="Takaki Y."/>
            <person name="Nishi S."/>
            <person name="Hori S."/>
            <person name="Arai W."/>
            <person name="Tsubouchi T."/>
            <person name="Morono Y."/>
            <person name="Uchiyama I."/>
            <person name="Ito T."/>
            <person name="Fujiyama A."/>
            <person name="Inagaki F."/>
            <person name="Takami H."/>
        </authorList>
    </citation>
    <scope>NUCLEOTIDE SEQUENCE</scope>
    <source>
        <strain evidence="11">Expedition CK06-06</strain>
    </source>
</reference>
<evidence type="ECO:0000256" key="10">
    <source>
        <dbReference type="ARBA" id="ARBA00023204"/>
    </source>
</evidence>
<keyword evidence="4" id="KW-0547">Nucleotide-binding</keyword>
<keyword evidence="3" id="KW-0677">Repeat</keyword>
<dbReference type="GO" id="GO:0006281">
    <property type="term" value="P:DNA repair"/>
    <property type="evidence" value="ECO:0007669"/>
    <property type="project" value="UniProtKB-KW"/>
</dbReference>
<comment type="caution">
    <text evidence="11">The sequence shown here is derived from an EMBL/GenBank/DDBJ whole genome shotgun (WGS) entry which is preliminary data.</text>
</comment>
<evidence type="ECO:0000256" key="6">
    <source>
        <dbReference type="ARBA" id="ARBA00022769"/>
    </source>
</evidence>
<evidence type="ECO:0000256" key="4">
    <source>
        <dbReference type="ARBA" id="ARBA00022741"/>
    </source>
</evidence>
<keyword evidence="10" id="KW-0234">DNA repair</keyword>
<keyword evidence="8" id="KW-0267">Excision nuclease</keyword>
<evidence type="ECO:0000256" key="2">
    <source>
        <dbReference type="ARBA" id="ARBA00022490"/>
    </source>
</evidence>
<evidence type="ECO:0008006" key="12">
    <source>
        <dbReference type="Google" id="ProtNLM"/>
    </source>
</evidence>
<evidence type="ECO:0000256" key="7">
    <source>
        <dbReference type="ARBA" id="ARBA00022840"/>
    </source>
</evidence>
<dbReference type="AlphaFoldDB" id="X1FBT5"/>